<dbReference type="VEuPathDB" id="FungiDB:ASPFODRAFT_208412"/>
<organism evidence="2 3">
    <name type="scientific">Aspergillus kawachii</name>
    <name type="common">White koji mold</name>
    <name type="synonym">Aspergillus awamori var. kawachi</name>
    <dbReference type="NCBI Taxonomy" id="1069201"/>
    <lineage>
        <taxon>Eukaryota</taxon>
        <taxon>Fungi</taxon>
        <taxon>Dikarya</taxon>
        <taxon>Ascomycota</taxon>
        <taxon>Pezizomycotina</taxon>
        <taxon>Eurotiomycetes</taxon>
        <taxon>Eurotiomycetidae</taxon>
        <taxon>Eurotiales</taxon>
        <taxon>Aspergillaceae</taxon>
        <taxon>Aspergillus</taxon>
        <taxon>Aspergillus subgen. Circumdati</taxon>
    </lineage>
</organism>
<evidence type="ECO:0000313" key="2">
    <source>
        <dbReference type="EMBL" id="GAT18820.1"/>
    </source>
</evidence>
<dbReference type="CDD" id="cd08948">
    <property type="entry name" value="5beta-POR_like_SDR_a"/>
    <property type="match status" value="1"/>
</dbReference>
<dbReference type="PANTHER" id="PTHR32487">
    <property type="entry name" value="3-OXO-DELTA(4,5)-STEROID 5-BETA-REDUCTASE"/>
    <property type="match status" value="1"/>
</dbReference>
<comment type="caution">
    <text evidence="2">The sequence shown here is derived from an EMBL/GenBank/DDBJ whole genome shotgun (WGS) entry which is preliminary data.</text>
</comment>
<dbReference type="InterPro" id="IPR036291">
    <property type="entry name" value="NAD(P)-bd_dom_sf"/>
</dbReference>
<dbReference type="InterPro" id="IPR055222">
    <property type="entry name" value="PRISE-like_Rossmann-fold"/>
</dbReference>
<gene>
    <name evidence="2" type="ORF">RIB2604_00103190</name>
</gene>
<reference evidence="3" key="2">
    <citation type="submission" date="2016-02" db="EMBL/GenBank/DDBJ databases">
        <title>Genome sequencing of Aspergillus luchuensis NBRC 4314.</title>
        <authorList>
            <person name="Yamada O."/>
        </authorList>
    </citation>
    <scope>NUCLEOTIDE SEQUENCE [LARGE SCALE GENOMIC DNA]</scope>
    <source>
        <strain evidence="3">RIB 2604</strain>
    </source>
</reference>
<proteinExistence type="predicted"/>
<sequence>MVTTRHLFSPSYNPPNTVFIYSRSKIIVSSRRPLPTPWIDPRVEFVAVDFLESVETIISKLKDICAPVTHAYFTSYVHDDDFRVLREKNVPLFRNFLDAVDAACPGLQRVSLQTGGKYYGVHLGPVKVPLEESFPRYDDQGFNFYYNQEDYLRETQKRRNTWSYNIIRPNAINGFAPHANGMSEALTIAIYMLICRELNQPATFPGNEYFWNSIDDNSYAPSLADLTVWASSQEHCRDEVFNHVNGDVFVWKHMWQDVAKYFGVKVPEPKFEKAAGQAKTLSNEIDMVEWAKDKRAVWETVVQKHGGKVEAFDWGTWGFFNWATGKSWLTISSINKARKYGWQRHDNTFDTWIETYRSFENAGVLPSHASLARAD</sequence>
<dbReference type="Gene3D" id="3.40.50.720">
    <property type="entry name" value="NAD(P)-binding Rossmann-like Domain"/>
    <property type="match status" value="1"/>
</dbReference>
<accession>A0A146EXU8</accession>
<evidence type="ECO:0000259" key="1">
    <source>
        <dbReference type="Pfam" id="PF22917"/>
    </source>
</evidence>
<dbReference type="Pfam" id="PF22917">
    <property type="entry name" value="PRISE"/>
    <property type="match status" value="1"/>
</dbReference>
<dbReference type="AlphaFoldDB" id="A0A146EXU8"/>
<name>A0A146EXU8_ASPKA</name>
<dbReference type="PANTHER" id="PTHR32487:SF0">
    <property type="entry name" value="3-OXO-DELTA(4,5)-STEROID 5-BETA-REDUCTASE"/>
    <property type="match status" value="1"/>
</dbReference>
<feature type="domain" description="PRISE-like Rossmann-fold" evidence="1">
    <location>
        <begin position="57"/>
        <end position="309"/>
    </location>
</feature>
<dbReference type="EMBL" id="BCWF01000001">
    <property type="protein sequence ID" value="GAT18820.1"/>
    <property type="molecule type" value="Genomic_DNA"/>
</dbReference>
<evidence type="ECO:0000313" key="3">
    <source>
        <dbReference type="Proteomes" id="UP000075230"/>
    </source>
</evidence>
<protein>
    <submittedName>
        <fullName evidence="2">NAD-dependent epimerase/dehydratase</fullName>
    </submittedName>
</protein>
<dbReference type="Proteomes" id="UP000075230">
    <property type="component" value="Unassembled WGS sequence"/>
</dbReference>
<reference evidence="2 3" key="1">
    <citation type="journal article" date="2016" name="DNA Res.">
        <title>Genome sequence of Aspergillus luchuensis NBRC 4314.</title>
        <authorList>
            <person name="Yamada O."/>
            <person name="Machida M."/>
            <person name="Hosoyama A."/>
            <person name="Goto M."/>
            <person name="Takahashi T."/>
            <person name="Futagami T."/>
            <person name="Yamagata Y."/>
            <person name="Takeuchi M."/>
            <person name="Kobayashi T."/>
            <person name="Koike H."/>
            <person name="Abe K."/>
            <person name="Asai K."/>
            <person name="Arita M."/>
            <person name="Fujita N."/>
            <person name="Fukuda K."/>
            <person name="Higa K."/>
            <person name="Horikawa H."/>
            <person name="Ishikawa T."/>
            <person name="Jinno K."/>
            <person name="Kato Y."/>
            <person name="Kirimura K."/>
            <person name="Mizutani O."/>
            <person name="Nakasone K."/>
            <person name="Sano M."/>
            <person name="Shiraishi Y."/>
            <person name="Tsukahara M."/>
            <person name="Gomi K."/>
        </authorList>
    </citation>
    <scope>NUCLEOTIDE SEQUENCE [LARGE SCALE GENOMIC DNA]</scope>
    <source>
        <strain evidence="2 3">RIB 2604</strain>
    </source>
</reference>
<dbReference type="SUPFAM" id="SSF51735">
    <property type="entry name" value="NAD(P)-binding Rossmann-fold domains"/>
    <property type="match status" value="1"/>
</dbReference>